<proteinExistence type="predicted"/>
<dbReference type="GO" id="GO:0008168">
    <property type="term" value="F:methyltransferase activity"/>
    <property type="evidence" value="ECO:0007669"/>
    <property type="project" value="UniProtKB-KW"/>
</dbReference>
<evidence type="ECO:0000256" key="2">
    <source>
        <dbReference type="ARBA" id="ARBA00022679"/>
    </source>
</evidence>
<keyword evidence="6" id="KW-1185">Reference proteome</keyword>
<dbReference type="EnsemblMetazoa" id="PHUM463400-RA">
    <property type="protein sequence ID" value="PHUM463400-PA"/>
    <property type="gene ID" value="PHUM463400"/>
</dbReference>
<dbReference type="PANTHER" id="PTHR44942:SF4">
    <property type="entry name" value="METHYLTRANSFERASE TYPE 11 DOMAIN-CONTAINING PROTEIN"/>
    <property type="match status" value="1"/>
</dbReference>
<dbReference type="HOGENOM" id="CLU_2290789_0_0_1"/>
<evidence type="ECO:0000313" key="4">
    <source>
        <dbReference type="EMBL" id="EEB17383.1"/>
    </source>
</evidence>
<gene>
    <name evidence="5" type="primary">8238565</name>
    <name evidence="4" type="ORF">Phum_PHUM463400</name>
</gene>
<dbReference type="CDD" id="cd02440">
    <property type="entry name" value="AdoMet_MTases"/>
    <property type="match status" value="1"/>
</dbReference>
<name>E0VVH7_PEDHC</name>
<dbReference type="EMBL" id="DS235812">
    <property type="protein sequence ID" value="EEB17383.1"/>
    <property type="molecule type" value="Genomic_DNA"/>
</dbReference>
<evidence type="ECO:0000313" key="6">
    <source>
        <dbReference type="Proteomes" id="UP000009046"/>
    </source>
</evidence>
<dbReference type="AlphaFoldDB" id="E0VVH7"/>
<evidence type="ECO:0000313" key="5">
    <source>
        <dbReference type="EnsemblMetazoa" id="PHUM463400-PA"/>
    </source>
</evidence>
<dbReference type="STRING" id="121224.E0VVH7"/>
<organism>
    <name type="scientific">Pediculus humanus subsp. corporis</name>
    <name type="common">Body louse</name>
    <dbReference type="NCBI Taxonomy" id="121224"/>
    <lineage>
        <taxon>Eukaryota</taxon>
        <taxon>Metazoa</taxon>
        <taxon>Ecdysozoa</taxon>
        <taxon>Arthropoda</taxon>
        <taxon>Hexapoda</taxon>
        <taxon>Insecta</taxon>
        <taxon>Pterygota</taxon>
        <taxon>Neoptera</taxon>
        <taxon>Paraneoptera</taxon>
        <taxon>Psocodea</taxon>
        <taxon>Troctomorpha</taxon>
        <taxon>Phthiraptera</taxon>
        <taxon>Anoplura</taxon>
        <taxon>Pediculidae</taxon>
        <taxon>Pediculus</taxon>
    </lineage>
</organism>
<dbReference type="CTD" id="8238565"/>
<dbReference type="Proteomes" id="UP000009046">
    <property type="component" value="Unassembled WGS sequence"/>
</dbReference>
<dbReference type="SUPFAM" id="SSF53335">
    <property type="entry name" value="S-adenosyl-L-methionine-dependent methyltransferases"/>
    <property type="match status" value="1"/>
</dbReference>
<dbReference type="EMBL" id="AAZO01005640">
    <property type="status" value="NOT_ANNOTATED_CDS"/>
    <property type="molecule type" value="Genomic_DNA"/>
</dbReference>
<dbReference type="InterPro" id="IPR029063">
    <property type="entry name" value="SAM-dependent_MTases_sf"/>
</dbReference>
<evidence type="ECO:0000256" key="1">
    <source>
        <dbReference type="ARBA" id="ARBA00022603"/>
    </source>
</evidence>
<reference evidence="5" key="3">
    <citation type="submission" date="2020-05" db="UniProtKB">
        <authorList>
            <consortium name="EnsemblMetazoa"/>
        </authorList>
    </citation>
    <scope>IDENTIFICATION</scope>
    <source>
        <strain evidence="5">USDA</strain>
    </source>
</reference>
<dbReference type="GO" id="GO:0032259">
    <property type="term" value="P:methylation"/>
    <property type="evidence" value="ECO:0007669"/>
    <property type="project" value="UniProtKB-KW"/>
</dbReference>
<dbReference type="VEuPathDB" id="VectorBase:PHUM463400"/>
<feature type="domain" description="Methyltransferase" evidence="3">
    <location>
        <begin position="47"/>
        <end position="85"/>
    </location>
</feature>
<reference evidence="4" key="2">
    <citation type="submission" date="2007-04" db="EMBL/GenBank/DDBJ databases">
        <title>The genome of the human body louse.</title>
        <authorList>
            <consortium name="The Human Body Louse Genome Consortium"/>
            <person name="Kirkness E."/>
            <person name="Walenz B."/>
            <person name="Hass B."/>
            <person name="Bruggner R."/>
            <person name="Strausberg R."/>
        </authorList>
    </citation>
    <scope>NUCLEOTIDE SEQUENCE</scope>
    <source>
        <strain evidence="4">USDA</strain>
    </source>
</reference>
<dbReference type="eggNOG" id="KOG3010">
    <property type="taxonomic scope" value="Eukaryota"/>
</dbReference>
<dbReference type="InterPro" id="IPR041698">
    <property type="entry name" value="Methyltransf_25"/>
</dbReference>
<dbReference type="GeneID" id="8238565"/>
<dbReference type="InterPro" id="IPR051052">
    <property type="entry name" value="Diverse_substrate_MTase"/>
</dbReference>
<dbReference type="PANTHER" id="PTHR44942">
    <property type="entry name" value="METHYLTRANSF_11 DOMAIN-CONTAINING PROTEIN"/>
    <property type="match status" value="1"/>
</dbReference>
<keyword evidence="2" id="KW-0808">Transferase</keyword>
<dbReference type="InParanoid" id="E0VVH7"/>
<dbReference type="Gene3D" id="3.40.50.150">
    <property type="entry name" value="Vaccinia Virus protein VP39"/>
    <property type="match status" value="1"/>
</dbReference>
<dbReference type="Pfam" id="PF13649">
    <property type="entry name" value="Methyltransf_25"/>
    <property type="match status" value="1"/>
</dbReference>
<evidence type="ECO:0000259" key="3">
    <source>
        <dbReference type="Pfam" id="PF13649"/>
    </source>
</evidence>
<protein>
    <recommendedName>
        <fullName evidence="3">Methyltransferase domain-containing protein</fullName>
    </recommendedName>
</protein>
<dbReference type="OrthoDB" id="8123669at2759"/>
<accession>E0VVH7</accession>
<sequence length="108" mass="12340">MSFKYFEAESHISTYNKFRPIPPKSLIEKIIEFTKREKVLEPFELAVDVGCGSGQSTEVLSPFFKRVIGIDSSDLIIEEARKKCHCLNVFYSWTSTPLAGCFKVLQRS</sequence>
<dbReference type="OMA" id="EVRCRCK"/>
<dbReference type="KEGG" id="phu:Phum_PHUM463400"/>
<keyword evidence="1" id="KW-0489">Methyltransferase</keyword>
<dbReference type="RefSeq" id="XP_002430121.1">
    <property type="nucleotide sequence ID" value="XM_002430076.1"/>
</dbReference>
<reference evidence="4" key="1">
    <citation type="submission" date="2007-04" db="EMBL/GenBank/DDBJ databases">
        <title>Annotation of Pediculus humanus corporis strain USDA.</title>
        <authorList>
            <person name="Kirkness E."/>
            <person name="Hannick L."/>
            <person name="Hass B."/>
            <person name="Bruggner R."/>
            <person name="Lawson D."/>
            <person name="Bidwell S."/>
            <person name="Joardar V."/>
            <person name="Caler E."/>
            <person name="Walenz B."/>
            <person name="Inman J."/>
            <person name="Schobel S."/>
            <person name="Galinsky K."/>
            <person name="Amedeo P."/>
            <person name="Strausberg R."/>
        </authorList>
    </citation>
    <scope>NUCLEOTIDE SEQUENCE</scope>
    <source>
        <strain evidence="4">USDA</strain>
    </source>
</reference>